<dbReference type="Gene3D" id="1.10.150.110">
    <property type="entry name" value="DNA polymerase beta, N-terminal domain-like"/>
    <property type="match status" value="1"/>
</dbReference>
<evidence type="ECO:0000313" key="5">
    <source>
        <dbReference type="EMBL" id="GGJ82337.1"/>
    </source>
</evidence>
<keyword evidence="1" id="KW-0808">Transferase</keyword>
<dbReference type="GO" id="GO:0004527">
    <property type="term" value="F:exonuclease activity"/>
    <property type="evidence" value="ECO:0007669"/>
    <property type="project" value="UniProtKB-KW"/>
</dbReference>
<comment type="caution">
    <text evidence="5">The sequence shown here is derived from an EMBL/GenBank/DDBJ whole genome shotgun (WGS) entry which is preliminary data.</text>
</comment>
<dbReference type="InterPro" id="IPR016195">
    <property type="entry name" value="Pol/histidinol_Pase-like"/>
</dbReference>
<dbReference type="Pfam" id="PF14791">
    <property type="entry name" value="DNA_pol_B_thumb"/>
    <property type="match status" value="1"/>
</dbReference>
<dbReference type="Gene3D" id="1.10.150.20">
    <property type="entry name" value="5' to 3' exonuclease, C-terminal subdomain"/>
    <property type="match status" value="1"/>
</dbReference>
<feature type="domain" description="Polymerase/histidinol phosphatase N-terminal" evidence="3">
    <location>
        <begin position="348"/>
        <end position="430"/>
    </location>
</feature>
<dbReference type="InterPro" id="IPR003141">
    <property type="entry name" value="Pol/His_phosphatase_N"/>
</dbReference>
<reference evidence="5" key="1">
    <citation type="journal article" date="2014" name="Int. J. Syst. Evol. Microbiol.">
        <title>Complete genome sequence of Corynebacterium casei LMG S-19264T (=DSM 44701T), isolated from a smear-ripened cheese.</title>
        <authorList>
            <consortium name="US DOE Joint Genome Institute (JGI-PGF)"/>
            <person name="Walter F."/>
            <person name="Albersmeier A."/>
            <person name="Kalinowski J."/>
            <person name="Ruckert C."/>
        </authorList>
    </citation>
    <scope>NUCLEOTIDE SEQUENCE</scope>
    <source>
        <strain evidence="5">JCM 14371</strain>
    </source>
</reference>
<evidence type="ECO:0000256" key="1">
    <source>
        <dbReference type="ARBA" id="ARBA00022679"/>
    </source>
</evidence>
<dbReference type="InterPro" id="IPR027421">
    <property type="entry name" value="DNA_pol_lamdba_lyase_dom_sf"/>
</dbReference>
<dbReference type="SUPFAM" id="SSF89550">
    <property type="entry name" value="PHP domain-like"/>
    <property type="match status" value="1"/>
</dbReference>
<dbReference type="PIRSF" id="PIRSF005047">
    <property type="entry name" value="UCP005047_YshC"/>
    <property type="match status" value="1"/>
</dbReference>
<evidence type="ECO:0000256" key="2">
    <source>
        <dbReference type="ARBA" id="ARBA00022695"/>
    </source>
</evidence>
<dbReference type="Pfam" id="PF14716">
    <property type="entry name" value="HHH_8"/>
    <property type="match status" value="1"/>
</dbReference>
<dbReference type="SMART" id="SM00483">
    <property type="entry name" value="POLXc"/>
    <property type="match status" value="1"/>
</dbReference>
<dbReference type="SUPFAM" id="SSF158702">
    <property type="entry name" value="Sec63 N-terminal domain-like"/>
    <property type="match status" value="1"/>
</dbReference>
<dbReference type="FunFam" id="3.20.20.140:FF:000047">
    <property type="entry name" value="PHP domain-containing protein"/>
    <property type="match status" value="1"/>
</dbReference>
<dbReference type="InterPro" id="IPR050243">
    <property type="entry name" value="PHP_phosphatase"/>
</dbReference>
<keyword evidence="5" id="KW-0269">Exonuclease</keyword>
<dbReference type="SUPFAM" id="SSF47802">
    <property type="entry name" value="DNA polymerase beta, N-terminal domain-like"/>
    <property type="match status" value="1"/>
</dbReference>
<dbReference type="PANTHER" id="PTHR36928:SF1">
    <property type="entry name" value="PHOSPHATASE YCDX-RELATED"/>
    <property type="match status" value="1"/>
</dbReference>
<keyword evidence="5" id="KW-0540">Nuclease</keyword>
<evidence type="ECO:0000259" key="3">
    <source>
        <dbReference type="SMART" id="SM00481"/>
    </source>
</evidence>
<dbReference type="InterPro" id="IPR037160">
    <property type="entry name" value="DNA_Pol_thumb_sf"/>
</dbReference>
<dbReference type="PANTHER" id="PTHR36928">
    <property type="entry name" value="PHOSPHATASE YCDX-RELATED"/>
    <property type="match status" value="1"/>
</dbReference>
<dbReference type="GO" id="GO:0042578">
    <property type="term" value="F:phosphoric ester hydrolase activity"/>
    <property type="evidence" value="ECO:0007669"/>
    <property type="project" value="TreeGrafter"/>
</dbReference>
<evidence type="ECO:0000313" key="6">
    <source>
        <dbReference type="Proteomes" id="UP000635726"/>
    </source>
</evidence>
<gene>
    <name evidence="5" type="ORF">GCM10008939_27790</name>
</gene>
<protein>
    <submittedName>
        <fullName evidence="5">DNA polymerase/3'-5' exonuclease PolX</fullName>
    </submittedName>
</protein>
<reference evidence="5" key="2">
    <citation type="submission" date="2020-09" db="EMBL/GenBank/DDBJ databases">
        <authorList>
            <person name="Sun Q."/>
            <person name="Ohkuma M."/>
        </authorList>
    </citation>
    <scope>NUCLEOTIDE SEQUENCE</scope>
    <source>
        <strain evidence="5">JCM 14371</strain>
    </source>
</reference>
<dbReference type="GO" id="GO:0003887">
    <property type="term" value="F:DNA-directed DNA polymerase activity"/>
    <property type="evidence" value="ECO:0007669"/>
    <property type="project" value="InterPro"/>
</dbReference>
<dbReference type="GO" id="GO:0005829">
    <property type="term" value="C:cytosol"/>
    <property type="evidence" value="ECO:0007669"/>
    <property type="project" value="TreeGrafter"/>
</dbReference>
<proteinExistence type="predicted"/>
<feature type="domain" description="DNA-directed DNA polymerase X" evidence="4">
    <location>
        <begin position="21"/>
        <end position="325"/>
    </location>
</feature>
<dbReference type="InterPro" id="IPR029398">
    <property type="entry name" value="PolB_thumb"/>
</dbReference>
<dbReference type="InterPro" id="IPR022311">
    <property type="entry name" value="PolX-like"/>
</dbReference>
<keyword evidence="2" id="KW-0548">Nucleotidyltransferase</keyword>
<dbReference type="CDD" id="cd07436">
    <property type="entry name" value="PHP_PolX"/>
    <property type="match status" value="1"/>
</dbReference>
<dbReference type="Gene3D" id="3.20.20.140">
    <property type="entry name" value="Metal-dependent hydrolases"/>
    <property type="match status" value="1"/>
</dbReference>
<dbReference type="EMBL" id="BMOE01000010">
    <property type="protein sequence ID" value="GGJ82337.1"/>
    <property type="molecule type" value="Genomic_DNA"/>
</dbReference>
<keyword evidence="6" id="KW-1185">Reference proteome</keyword>
<dbReference type="InterPro" id="IPR047967">
    <property type="entry name" value="PolX_PHP"/>
</dbReference>
<dbReference type="GO" id="GO:0003677">
    <property type="term" value="F:DNA binding"/>
    <property type="evidence" value="ECO:0007669"/>
    <property type="project" value="InterPro"/>
</dbReference>
<dbReference type="InterPro" id="IPR043519">
    <property type="entry name" value="NT_sf"/>
</dbReference>
<dbReference type="Gene3D" id="3.30.460.10">
    <property type="entry name" value="Beta Polymerase, domain 2"/>
    <property type="match status" value="1"/>
</dbReference>
<dbReference type="Pfam" id="PF14520">
    <property type="entry name" value="HHH_5"/>
    <property type="match status" value="1"/>
</dbReference>
<sequence>MAELKGEGRAAELDPDTGELMGGRKALVSALKRTADLLDVLGEDGFRANAYRGAARSLEGVTAELGELAGRAFKGVPKVGPGIAAELTAYVQSGVFGPLAEIEAQIPPGVLTLFRVRGLGPKKIRALWDAGIVSLQTLWEAAQDGRLAALKGFGARSAATLSDAAEFALASQSRQFMSIGLGLGMQLARWLDALEPRVAGELRRGLDTVGTLRLTVTGTAGQVLAALAGHVDDLRAEAGKPLVTGCLEGLPVEVGFAPAGARGALDLTFGGGPEYRLRVRARATELGLHLSGRGLRRGEDVLDTPSERDVLRELQLPYLPPEHRENEHLALRDLPPEADLIAVRDVRALLHTHSTWSDGAASIADMAREAARLDFAGDGASYLGTGDHSGAAHYANGLDAGRLAQQLREVRELQAAGVPLVAGAEVDILEDGSLDYPDDLLAQLDYVVASVHSGFTLDSARQTERLIRAASHPLVTVLGHPTGRLLLRRPGYPLDLDAVLTACAERGTVVEINASPYRLDLDWRVALRWRDRLRFAINTDAHSLAGLQDVRYGVLAARKAALTPAHVINTLTRPELLAFVQAQRAARGA</sequence>
<dbReference type="Gene3D" id="3.30.210.10">
    <property type="entry name" value="DNA polymerase, thumb domain"/>
    <property type="match status" value="1"/>
</dbReference>
<keyword evidence="5" id="KW-0378">Hydrolase</keyword>
<accession>A0A917USJ9</accession>
<name>A0A917USJ9_9DEIO</name>
<organism evidence="5 6">
    <name type="scientific">Deinococcus aquiradiocola</name>
    <dbReference type="NCBI Taxonomy" id="393059"/>
    <lineage>
        <taxon>Bacteria</taxon>
        <taxon>Thermotogati</taxon>
        <taxon>Deinococcota</taxon>
        <taxon>Deinococci</taxon>
        <taxon>Deinococcales</taxon>
        <taxon>Deinococcaceae</taxon>
        <taxon>Deinococcus</taxon>
    </lineage>
</organism>
<dbReference type="Proteomes" id="UP000635726">
    <property type="component" value="Unassembled WGS sequence"/>
</dbReference>
<dbReference type="GO" id="GO:0008270">
    <property type="term" value="F:zinc ion binding"/>
    <property type="evidence" value="ECO:0007669"/>
    <property type="project" value="TreeGrafter"/>
</dbReference>
<dbReference type="InterPro" id="IPR002054">
    <property type="entry name" value="DNA-dir_DNA_pol_X"/>
</dbReference>
<dbReference type="AlphaFoldDB" id="A0A917USJ9"/>
<dbReference type="SMART" id="SM00481">
    <property type="entry name" value="POLIIIAc"/>
    <property type="match status" value="1"/>
</dbReference>
<dbReference type="SUPFAM" id="SSF81301">
    <property type="entry name" value="Nucleotidyltransferase"/>
    <property type="match status" value="1"/>
</dbReference>
<dbReference type="InterPro" id="IPR010996">
    <property type="entry name" value="HHH_MUS81"/>
</dbReference>
<evidence type="ECO:0000259" key="4">
    <source>
        <dbReference type="SMART" id="SM00483"/>
    </source>
</evidence>